<name>A0A8C0CM92_BALMU</name>
<organism evidence="2">
    <name type="scientific">Balaenoptera musculus</name>
    <name type="common">Blue whale</name>
    <dbReference type="NCBI Taxonomy" id="9771"/>
    <lineage>
        <taxon>Eukaryota</taxon>
        <taxon>Metazoa</taxon>
        <taxon>Chordata</taxon>
        <taxon>Craniata</taxon>
        <taxon>Vertebrata</taxon>
        <taxon>Euteleostomi</taxon>
        <taxon>Mammalia</taxon>
        <taxon>Eutheria</taxon>
        <taxon>Laurasiatheria</taxon>
        <taxon>Artiodactyla</taxon>
        <taxon>Whippomorpha</taxon>
        <taxon>Cetacea</taxon>
        <taxon>Mysticeti</taxon>
        <taxon>Balaenopteridae</taxon>
        <taxon>Balaenoptera</taxon>
    </lineage>
</organism>
<protein>
    <submittedName>
        <fullName evidence="2">Uncharacterized protein</fullName>
    </submittedName>
</protein>
<dbReference type="Ensembl" id="ENSBMST00010009280.1">
    <property type="protein sequence ID" value="ENSBMSP00010008320.1"/>
    <property type="gene ID" value="ENSBMSG00010006151.1"/>
</dbReference>
<dbReference type="AlphaFoldDB" id="A0A8C0CM92"/>
<reference evidence="2" key="1">
    <citation type="submission" date="2023-09" db="UniProtKB">
        <authorList>
            <consortium name="Ensembl"/>
        </authorList>
    </citation>
    <scope>IDENTIFICATION</scope>
</reference>
<proteinExistence type="predicted"/>
<feature type="region of interest" description="Disordered" evidence="1">
    <location>
        <begin position="102"/>
        <end position="123"/>
    </location>
</feature>
<dbReference type="GeneTree" id="ENSGT00910000147031"/>
<evidence type="ECO:0000256" key="1">
    <source>
        <dbReference type="SAM" id="MobiDB-lite"/>
    </source>
</evidence>
<accession>A0A8C0CM92</accession>
<evidence type="ECO:0000313" key="2">
    <source>
        <dbReference type="Ensembl" id="ENSBMSP00010008320.1"/>
    </source>
</evidence>
<sequence length="159" mass="17462">AWRLPADLDTTCLNRVIPRTEMAFALTYTDPRGEVEKTHLHSAGFSPSSEVSWLHHQSPSQGPYSGAIPVVVSGCPCADMASLQMVVRNQETKQRGHWAKLLSGRTSSRGSRHRKPPAVSTGKDALPPTCLTASCLAFGVWLLVGKRVLRFPDEERTVR</sequence>